<dbReference type="Proteomes" id="UP000596387">
    <property type="component" value="Chromosome"/>
</dbReference>
<proteinExistence type="predicted"/>
<dbReference type="Pfam" id="PF05154">
    <property type="entry name" value="TM2"/>
    <property type="match status" value="1"/>
</dbReference>
<evidence type="ECO:0000259" key="6">
    <source>
        <dbReference type="Pfam" id="PF05154"/>
    </source>
</evidence>
<keyword evidence="8" id="KW-1185">Reference proteome</keyword>
<evidence type="ECO:0000256" key="2">
    <source>
        <dbReference type="ARBA" id="ARBA00022692"/>
    </source>
</evidence>
<feature type="domain" description="TM2" evidence="6">
    <location>
        <begin position="11"/>
        <end position="61"/>
    </location>
</feature>
<name>A0ABX7FED3_9RHOB</name>
<keyword evidence="2 5" id="KW-0812">Transmembrane</keyword>
<dbReference type="EMBL" id="CP047166">
    <property type="protein sequence ID" value="QRF68486.1"/>
    <property type="molecule type" value="Genomic_DNA"/>
</dbReference>
<evidence type="ECO:0000313" key="8">
    <source>
        <dbReference type="Proteomes" id="UP000596387"/>
    </source>
</evidence>
<reference evidence="7 8" key="1">
    <citation type="submission" date="2019-12" db="EMBL/GenBank/DDBJ databases">
        <title>Complete Genome Sequence of a Quorum-Sensing Bacterium,Rhodobacteraceae bacterium C31, Isolated from a marine microalgae symbiotic bacteria.</title>
        <authorList>
            <person name="Zhang Y."/>
        </authorList>
    </citation>
    <scope>NUCLEOTIDE SEQUENCE [LARGE SCALE GENOMIC DNA]</scope>
    <source>
        <strain evidence="7 8">C31</strain>
    </source>
</reference>
<gene>
    <name evidence="7" type="ORF">GQA70_12565</name>
</gene>
<keyword evidence="3 5" id="KW-1133">Transmembrane helix</keyword>
<evidence type="ECO:0000313" key="7">
    <source>
        <dbReference type="EMBL" id="QRF68486.1"/>
    </source>
</evidence>
<evidence type="ECO:0000256" key="3">
    <source>
        <dbReference type="ARBA" id="ARBA00022989"/>
    </source>
</evidence>
<feature type="transmembrane region" description="Helical" evidence="5">
    <location>
        <begin position="15"/>
        <end position="33"/>
    </location>
</feature>
<sequence>MLVEQRLNNEKKSPLIAYLLWFFLSGFAAHRFYMGKTGSALVMLLLCWIGIFTAVFMVGLILLVIFAIWWIVDAFLIPGWVEADMREKRSKIANEIGANAMLS</sequence>
<dbReference type="InterPro" id="IPR007829">
    <property type="entry name" value="TM2"/>
</dbReference>
<evidence type="ECO:0000256" key="4">
    <source>
        <dbReference type="ARBA" id="ARBA00023136"/>
    </source>
</evidence>
<accession>A0ABX7FED3</accession>
<evidence type="ECO:0000256" key="5">
    <source>
        <dbReference type="SAM" id="Phobius"/>
    </source>
</evidence>
<comment type="subcellular location">
    <subcellularLocation>
        <location evidence="1">Membrane</location>
        <topology evidence="1">Multi-pass membrane protein</topology>
    </subcellularLocation>
</comment>
<keyword evidence="4 5" id="KW-0472">Membrane</keyword>
<feature type="transmembrane region" description="Helical" evidence="5">
    <location>
        <begin position="45"/>
        <end position="72"/>
    </location>
</feature>
<evidence type="ECO:0000256" key="1">
    <source>
        <dbReference type="ARBA" id="ARBA00004141"/>
    </source>
</evidence>
<protein>
    <submittedName>
        <fullName evidence="7">NINE protein</fullName>
    </submittedName>
</protein>
<organism evidence="7 8">
    <name type="scientific">Ponticoccus alexandrii</name>
    <dbReference type="NCBI Taxonomy" id="1943633"/>
    <lineage>
        <taxon>Bacteria</taxon>
        <taxon>Pseudomonadati</taxon>
        <taxon>Pseudomonadota</taxon>
        <taxon>Alphaproteobacteria</taxon>
        <taxon>Rhodobacterales</taxon>
        <taxon>Roseobacteraceae</taxon>
        <taxon>Ponticoccus</taxon>
    </lineage>
</organism>